<name>A0A1I2HUB7_9BACT</name>
<dbReference type="PANTHER" id="PTHR10072">
    <property type="entry name" value="IRON-SULFUR CLUSTER ASSEMBLY PROTEIN"/>
    <property type="match status" value="1"/>
</dbReference>
<dbReference type="InterPro" id="IPR050322">
    <property type="entry name" value="Fe-S_cluster_asmbl/transfer"/>
</dbReference>
<organism evidence="2 3">
    <name type="scientific">Thermoflexibacter ruber</name>
    <dbReference type="NCBI Taxonomy" id="1003"/>
    <lineage>
        <taxon>Bacteria</taxon>
        <taxon>Pseudomonadati</taxon>
        <taxon>Bacteroidota</taxon>
        <taxon>Cytophagia</taxon>
        <taxon>Cytophagales</taxon>
        <taxon>Thermoflexibacteraceae</taxon>
        <taxon>Thermoflexibacter</taxon>
    </lineage>
</organism>
<reference evidence="2 3" key="1">
    <citation type="submission" date="2016-10" db="EMBL/GenBank/DDBJ databases">
        <authorList>
            <person name="de Groot N.N."/>
        </authorList>
    </citation>
    <scope>NUCLEOTIDE SEQUENCE [LARGE SCALE GENOMIC DNA]</scope>
    <source>
        <strain>GEY</strain>
        <strain evidence="3">DSM 9560</strain>
    </source>
</reference>
<dbReference type="InterPro" id="IPR000361">
    <property type="entry name" value="ATAP_core_dom"/>
</dbReference>
<proteinExistence type="predicted"/>
<keyword evidence="3" id="KW-1185">Reference proteome</keyword>
<dbReference type="PANTHER" id="PTHR10072:SF41">
    <property type="entry name" value="IRON-SULFUR CLUSTER ASSEMBLY 1 HOMOLOG, MITOCHONDRIAL"/>
    <property type="match status" value="1"/>
</dbReference>
<feature type="domain" description="Core" evidence="1">
    <location>
        <begin position="5"/>
        <end position="95"/>
    </location>
</feature>
<dbReference type="GO" id="GO:0051537">
    <property type="term" value="F:2 iron, 2 sulfur cluster binding"/>
    <property type="evidence" value="ECO:0007669"/>
    <property type="project" value="TreeGrafter"/>
</dbReference>
<dbReference type="OrthoDB" id="9801228at2"/>
<evidence type="ECO:0000313" key="2">
    <source>
        <dbReference type="EMBL" id="SFF32993.1"/>
    </source>
</evidence>
<gene>
    <name evidence="2" type="ORF">SAMN04488541_102630</name>
</gene>
<accession>A0A1I2HUB7</accession>
<dbReference type="RefSeq" id="WP_091547026.1">
    <property type="nucleotide sequence ID" value="NZ_FONY01000026.1"/>
</dbReference>
<dbReference type="Gene3D" id="2.60.300.12">
    <property type="entry name" value="HesB-like domain"/>
    <property type="match status" value="1"/>
</dbReference>
<dbReference type="GO" id="GO:0005737">
    <property type="term" value="C:cytoplasm"/>
    <property type="evidence" value="ECO:0007669"/>
    <property type="project" value="TreeGrafter"/>
</dbReference>
<evidence type="ECO:0000313" key="3">
    <source>
        <dbReference type="Proteomes" id="UP000199513"/>
    </source>
</evidence>
<dbReference type="Proteomes" id="UP000199513">
    <property type="component" value="Unassembled WGS sequence"/>
</dbReference>
<sequence length="102" mass="11609">MLKPISITHRAVQEIKHIMTNKNIPEGYGLRVLVQGGGGCGGAKFRLGFDKLKEGDMQYEIEDIPIYYEKKQLMYLMGLEIDFEERADARGFVFNPTPLTVE</sequence>
<dbReference type="STRING" id="1003.SAMN04488541_102630"/>
<dbReference type="Pfam" id="PF01521">
    <property type="entry name" value="Fe-S_biosyn"/>
    <property type="match status" value="1"/>
</dbReference>
<dbReference type="InterPro" id="IPR035903">
    <property type="entry name" value="HesB-like_dom_sf"/>
</dbReference>
<dbReference type="GO" id="GO:0016226">
    <property type="term" value="P:iron-sulfur cluster assembly"/>
    <property type="evidence" value="ECO:0007669"/>
    <property type="project" value="TreeGrafter"/>
</dbReference>
<dbReference type="EMBL" id="FONY01000026">
    <property type="protein sequence ID" value="SFF32993.1"/>
    <property type="molecule type" value="Genomic_DNA"/>
</dbReference>
<dbReference type="AlphaFoldDB" id="A0A1I2HUB7"/>
<evidence type="ECO:0000259" key="1">
    <source>
        <dbReference type="Pfam" id="PF01521"/>
    </source>
</evidence>
<protein>
    <submittedName>
        <fullName evidence="2">Iron-binding apoprotein IscA</fullName>
    </submittedName>
</protein>
<dbReference type="SUPFAM" id="SSF89360">
    <property type="entry name" value="HesB-like domain"/>
    <property type="match status" value="1"/>
</dbReference>